<protein>
    <submittedName>
        <fullName evidence="1">Uncharacterized protein</fullName>
    </submittedName>
</protein>
<dbReference type="Proteomes" id="UP001157502">
    <property type="component" value="Chromosome 31"/>
</dbReference>
<comment type="caution">
    <text evidence="1">The sequence shown here is derived from an EMBL/GenBank/DDBJ whole genome shotgun (WGS) entry which is preliminary data.</text>
</comment>
<evidence type="ECO:0000313" key="1">
    <source>
        <dbReference type="EMBL" id="KAJ7988003.1"/>
    </source>
</evidence>
<dbReference type="EMBL" id="CM055758">
    <property type="protein sequence ID" value="KAJ7988003.1"/>
    <property type="molecule type" value="Genomic_DNA"/>
</dbReference>
<name>A0ACC2F9F3_DALPE</name>
<proteinExistence type="predicted"/>
<keyword evidence="2" id="KW-1185">Reference proteome</keyword>
<organism evidence="1 2">
    <name type="scientific">Dallia pectoralis</name>
    <name type="common">Alaska blackfish</name>
    <dbReference type="NCBI Taxonomy" id="75939"/>
    <lineage>
        <taxon>Eukaryota</taxon>
        <taxon>Metazoa</taxon>
        <taxon>Chordata</taxon>
        <taxon>Craniata</taxon>
        <taxon>Vertebrata</taxon>
        <taxon>Euteleostomi</taxon>
        <taxon>Actinopterygii</taxon>
        <taxon>Neopterygii</taxon>
        <taxon>Teleostei</taxon>
        <taxon>Protacanthopterygii</taxon>
        <taxon>Esociformes</taxon>
        <taxon>Umbridae</taxon>
        <taxon>Dallia</taxon>
    </lineage>
</organism>
<gene>
    <name evidence="1" type="ORF">DPEC_G00319110</name>
</gene>
<reference evidence="1" key="1">
    <citation type="submission" date="2021-05" db="EMBL/GenBank/DDBJ databases">
        <authorList>
            <person name="Pan Q."/>
            <person name="Jouanno E."/>
            <person name="Zahm M."/>
            <person name="Klopp C."/>
            <person name="Cabau C."/>
            <person name="Louis A."/>
            <person name="Berthelot C."/>
            <person name="Parey E."/>
            <person name="Roest Crollius H."/>
            <person name="Montfort J."/>
            <person name="Robinson-Rechavi M."/>
            <person name="Bouchez O."/>
            <person name="Lampietro C."/>
            <person name="Lopez Roques C."/>
            <person name="Donnadieu C."/>
            <person name="Postlethwait J."/>
            <person name="Bobe J."/>
            <person name="Dillon D."/>
            <person name="Chandos A."/>
            <person name="von Hippel F."/>
            <person name="Guiguen Y."/>
        </authorList>
    </citation>
    <scope>NUCLEOTIDE SEQUENCE</scope>
    <source>
        <strain evidence="1">YG-Jan2019</strain>
    </source>
</reference>
<sequence>MVEVLKRVEDEGKTWPFDLFKVTDLSKGGFRFLDINDFEVDDDDEWPAEWPASAGGALEENLAELEEGMSAVEVTSSDDFSKDSLQPGQDEGCTGDR</sequence>
<accession>A0ACC2F9F3</accession>
<evidence type="ECO:0000313" key="2">
    <source>
        <dbReference type="Proteomes" id="UP001157502"/>
    </source>
</evidence>